<gene>
    <name evidence="11" type="ORF">DFH07DRAFT_475170</name>
</gene>
<keyword evidence="6" id="KW-0560">Oxidoreductase</keyword>
<dbReference type="Pfam" id="PF00067">
    <property type="entry name" value="p450"/>
    <property type="match status" value="1"/>
</dbReference>
<dbReference type="Gene3D" id="1.10.630.10">
    <property type="entry name" value="Cytochrome P450"/>
    <property type="match status" value="1"/>
</dbReference>
<evidence type="ECO:0000256" key="1">
    <source>
        <dbReference type="ARBA" id="ARBA00001971"/>
    </source>
</evidence>
<proteinExistence type="inferred from homology"/>
<evidence type="ECO:0000256" key="10">
    <source>
        <dbReference type="SAM" id="SignalP"/>
    </source>
</evidence>
<dbReference type="GO" id="GO:0016705">
    <property type="term" value="F:oxidoreductase activity, acting on paired donors, with incorporation or reduction of molecular oxygen"/>
    <property type="evidence" value="ECO:0007669"/>
    <property type="project" value="InterPro"/>
</dbReference>
<protein>
    <submittedName>
        <fullName evidence="11">Cytochrome P450 monooxygenase</fullName>
    </submittedName>
</protein>
<comment type="caution">
    <text evidence="11">The sequence shown here is derived from an EMBL/GenBank/DDBJ whole genome shotgun (WGS) entry which is preliminary data.</text>
</comment>
<keyword evidence="8 11" id="KW-0503">Monooxygenase</keyword>
<comment type="cofactor">
    <cofactor evidence="1 9">
        <name>heme</name>
        <dbReference type="ChEBI" id="CHEBI:30413"/>
    </cofactor>
</comment>
<dbReference type="Proteomes" id="UP001215280">
    <property type="component" value="Unassembled WGS sequence"/>
</dbReference>
<evidence type="ECO:0000256" key="6">
    <source>
        <dbReference type="ARBA" id="ARBA00023002"/>
    </source>
</evidence>
<keyword evidence="4 9" id="KW-0349">Heme</keyword>
<sequence length="505" mass="56093">MSLTWVLLPVFGATFLWYLRGQRTSTAPGPPKLPLIGNLFDIPTRRELLAYNAMADKYGPIVHLSVLGKNIFVISSARILLELFGHRGANYSGRPHSSMLHDLMDLKWIFAFKSYGTSWRDNRKMFHTQFQESVLPDLQPLQLKSTHAVLRTILASPNDLFKHLHYHVGSCLMEITYGPDTAPRTSRLIGMADDVITAWSKVAVPGSYLVDVLPFLRFIPEWLIPGGGFKKEARICKAKAIEARDAPFDRVKAEMTAGTAPSSFVANLLTSLGSNADTEMIKTCAGTVYMAGTEALSVCLQAFVMAMVTCPDVQKKAQAELDEVVGKDRLPDFGDQSALPYCNAIVKEVLRWNPPAPLASPHLSVNSDIFEGYEIPPGSLIVPNLWKILHDPEIYPNPTQFRPERFLASEYGGELPREVLETLEIVFAPGRRICPGRYFVHTQLFISMASLLSVFDLSPVLDVNGNKEKVEADFTYGLACHPAPFKFSVTPRRPNVQELLDMAAA</sequence>
<feature type="binding site" description="axial binding residue" evidence="9">
    <location>
        <position position="434"/>
    </location>
    <ligand>
        <name>heme</name>
        <dbReference type="ChEBI" id="CHEBI:30413"/>
    </ligand>
    <ligandPart>
        <name>Fe</name>
        <dbReference type="ChEBI" id="CHEBI:18248"/>
    </ligandPart>
</feature>
<keyword evidence="10" id="KW-0732">Signal</keyword>
<keyword evidence="7 9" id="KW-0408">Iron</keyword>
<dbReference type="GO" id="GO:0004497">
    <property type="term" value="F:monooxygenase activity"/>
    <property type="evidence" value="ECO:0007669"/>
    <property type="project" value="UniProtKB-KW"/>
</dbReference>
<keyword evidence="5 9" id="KW-0479">Metal-binding</keyword>
<dbReference type="GO" id="GO:0005506">
    <property type="term" value="F:iron ion binding"/>
    <property type="evidence" value="ECO:0007669"/>
    <property type="project" value="InterPro"/>
</dbReference>
<feature type="chain" id="PRO_5041999011" evidence="10">
    <location>
        <begin position="22"/>
        <end position="505"/>
    </location>
</feature>
<dbReference type="CDD" id="cd11065">
    <property type="entry name" value="CYP64-like"/>
    <property type="match status" value="1"/>
</dbReference>
<evidence type="ECO:0000256" key="3">
    <source>
        <dbReference type="ARBA" id="ARBA00010617"/>
    </source>
</evidence>
<feature type="signal peptide" evidence="10">
    <location>
        <begin position="1"/>
        <end position="21"/>
    </location>
</feature>
<evidence type="ECO:0000256" key="7">
    <source>
        <dbReference type="ARBA" id="ARBA00023004"/>
    </source>
</evidence>
<dbReference type="GO" id="GO:0020037">
    <property type="term" value="F:heme binding"/>
    <property type="evidence" value="ECO:0007669"/>
    <property type="project" value="InterPro"/>
</dbReference>
<evidence type="ECO:0000256" key="9">
    <source>
        <dbReference type="PIRSR" id="PIRSR602401-1"/>
    </source>
</evidence>
<dbReference type="AlphaFoldDB" id="A0AAD7J5Q7"/>
<dbReference type="PANTHER" id="PTHR46300">
    <property type="entry name" value="P450, PUTATIVE (EUROFUNG)-RELATED-RELATED"/>
    <property type="match status" value="1"/>
</dbReference>
<evidence type="ECO:0000256" key="2">
    <source>
        <dbReference type="ARBA" id="ARBA00005179"/>
    </source>
</evidence>
<evidence type="ECO:0000256" key="8">
    <source>
        <dbReference type="ARBA" id="ARBA00023033"/>
    </source>
</evidence>
<organism evidence="11 12">
    <name type="scientific">Mycena maculata</name>
    <dbReference type="NCBI Taxonomy" id="230809"/>
    <lineage>
        <taxon>Eukaryota</taxon>
        <taxon>Fungi</taxon>
        <taxon>Dikarya</taxon>
        <taxon>Basidiomycota</taxon>
        <taxon>Agaricomycotina</taxon>
        <taxon>Agaricomycetes</taxon>
        <taxon>Agaricomycetidae</taxon>
        <taxon>Agaricales</taxon>
        <taxon>Marasmiineae</taxon>
        <taxon>Mycenaceae</taxon>
        <taxon>Mycena</taxon>
    </lineage>
</organism>
<dbReference type="PANTHER" id="PTHR46300:SF7">
    <property type="entry name" value="P450, PUTATIVE (EUROFUNG)-RELATED"/>
    <property type="match status" value="1"/>
</dbReference>
<evidence type="ECO:0000313" key="11">
    <source>
        <dbReference type="EMBL" id="KAJ7756853.1"/>
    </source>
</evidence>
<reference evidence="11" key="1">
    <citation type="submission" date="2023-03" db="EMBL/GenBank/DDBJ databases">
        <title>Massive genome expansion in bonnet fungi (Mycena s.s.) driven by repeated elements and novel gene families across ecological guilds.</title>
        <authorList>
            <consortium name="Lawrence Berkeley National Laboratory"/>
            <person name="Harder C.B."/>
            <person name="Miyauchi S."/>
            <person name="Viragh M."/>
            <person name="Kuo A."/>
            <person name="Thoen E."/>
            <person name="Andreopoulos B."/>
            <person name="Lu D."/>
            <person name="Skrede I."/>
            <person name="Drula E."/>
            <person name="Henrissat B."/>
            <person name="Morin E."/>
            <person name="Kohler A."/>
            <person name="Barry K."/>
            <person name="LaButti K."/>
            <person name="Morin E."/>
            <person name="Salamov A."/>
            <person name="Lipzen A."/>
            <person name="Mereny Z."/>
            <person name="Hegedus B."/>
            <person name="Baldrian P."/>
            <person name="Stursova M."/>
            <person name="Weitz H."/>
            <person name="Taylor A."/>
            <person name="Grigoriev I.V."/>
            <person name="Nagy L.G."/>
            <person name="Martin F."/>
            <person name="Kauserud H."/>
        </authorList>
    </citation>
    <scope>NUCLEOTIDE SEQUENCE</scope>
    <source>
        <strain evidence="11">CBHHK188m</strain>
    </source>
</reference>
<dbReference type="EMBL" id="JARJLG010000060">
    <property type="protein sequence ID" value="KAJ7756853.1"/>
    <property type="molecule type" value="Genomic_DNA"/>
</dbReference>
<dbReference type="InterPro" id="IPR036396">
    <property type="entry name" value="Cyt_P450_sf"/>
</dbReference>
<evidence type="ECO:0000313" key="12">
    <source>
        <dbReference type="Proteomes" id="UP001215280"/>
    </source>
</evidence>
<dbReference type="InterPro" id="IPR050364">
    <property type="entry name" value="Cytochrome_P450_fung"/>
</dbReference>
<name>A0AAD7J5Q7_9AGAR</name>
<evidence type="ECO:0000256" key="4">
    <source>
        <dbReference type="ARBA" id="ARBA00022617"/>
    </source>
</evidence>
<comment type="pathway">
    <text evidence="2">Secondary metabolite biosynthesis.</text>
</comment>
<accession>A0AAD7J5Q7</accession>
<keyword evidence="12" id="KW-1185">Reference proteome</keyword>
<evidence type="ECO:0000256" key="5">
    <source>
        <dbReference type="ARBA" id="ARBA00022723"/>
    </source>
</evidence>
<dbReference type="InterPro" id="IPR001128">
    <property type="entry name" value="Cyt_P450"/>
</dbReference>
<comment type="similarity">
    <text evidence="3">Belongs to the cytochrome P450 family.</text>
</comment>
<dbReference type="InterPro" id="IPR002401">
    <property type="entry name" value="Cyt_P450_E_grp-I"/>
</dbReference>
<dbReference type="SUPFAM" id="SSF48264">
    <property type="entry name" value="Cytochrome P450"/>
    <property type="match status" value="1"/>
</dbReference>
<dbReference type="PRINTS" id="PR00463">
    <property type="entry name" value="EP450I"/>
</dbReference>